<evidence type="ECO:0000313" key="7">
    <source>
        <dbReference type="EMBL" id="KAF6448924.1"/>
    </source>
</evidence>
<dbReference type="PANTHER" id="PTHR46571:SF1">
    <property type="entry name" value="SORTING NEXIN-8"/>
    <property type="match status" value="1"/>
</dbReference>
<dbReference type="GO" id="GO:0006886">
    <property type="term" value="P:intracellular protein transport"/>
    <property type="evidence" value="ECO:0007669"/>
    <property type="project" value="TreeGrafter"/>
</dbReference>
<dbReference type="EMBL" id="JACASE010000007">
    <property type="protein sequence ID" value="KAF6448924.1"/>
    <property type="molecule type" value="Genomic_DNA"/>
</dbReference>
<keyword evidence="8" id="KW-1185">Reference proteome</keyword>
<evidence type="ECO:0000256" key="3">
    <source>
        <dbReference type="ARBA" id="ARBA00022448"/>
    </source>
</evidence>
<name>A0A7J8FME7_ROUAE</name>
<comment type="subcellular location">
    <subcellularLocation>
        <location evidence="1">Membrane</location>
        <topology evidence="1">Peripheral membrane protein</topology>
    </subcellularLocation>
</comment>
<proteinExistence type="inferred from homology"/>
<keyword evidence="4" id="KW-0653">Protein transport</keyword>
<evidence type="ECO:0000256" key="4">
    <source>
        <dbReference type="ARBA" id="ARBA00022927"/>
    </source>
</evidence>
<dbReference type="GO" id="GO:0034498">
    <property type="term" value="P:early endosome to Golgi transport"/>
    <property type="evidence" value="ECO:0007669"/>
    <property type="project" value="TreeGrafter"/>
</dbReference>
<dbReference type="InterPro" id="IPR027267">
    <property type="entry name" value="AH/BAR_dom_sf"/>
</dbReference>
<gene>
    <name evidence="7" type="ORF">HJG63_018219</name>
</gene>
<dbReference type="FunFam" id="1.20.1270.60:FF:000049">
    <property type="entry name" value="Sorting nexin 8"/>
    <property type="match status" value="1"/>
</dbReference>
<evidence type="ECO:0000259" key="6">
    <source>
        <dbReference type="Pfam" id="PF19566"/>
    </source>
</evidence>
<dbReference type="AlphaFoldDB" id="A0A7J8FME7"/>
<dbReference type="PANTHER" id="PTHR46571">
    <property type="entry name" value="SORTING NEXIN-8"/>
    <property type="match status" value="1"/>
</dbReference>
<comment type="similarity">
    <text evidence="2">Belongs to the sorting nexin family.</text>
</comment>
<organism evidence="7 8">
    <name type="scientific">Rousettus aegyptiacus</name>
    <name type="common">Egyptian fruit bat</name>
    <name type="synonym">Pteropus aegyptiacus</name>
    <dbReference type="NCBI Taxonomy" id="9407"/>
    <lineage>
        <taxon>Eukaryota</taxon>
        <taxon>Metazoa</taxon>
        <taxon>Chordata</taxon>
        <taxon>Craniata</taxon>
        <taxon>Vertebrata</taxon>
        <taxon>Euteleostomi</taxon>
        <taxon>Mammalia</taxon>
        <taxon>Eutheria</taxon>
        <taxon>Laurasiatheria</taxon>
        <taxon>Chiroptera</taxon>
        <taxon>Yinpterochiroptera</taxon>
        <taxon>Pteropodoidea</taxon>
        <taxon>Pteropodidae</taxon>
        <taxon>Rousettinae</taxon>
        <taxon>Rousettus</taxon>
    </lineage>
</organism>
<dbReference type="Proteomes" id="UP000593571">
    <property type="component" value="Unassembled WGS sequence"/>
</dbReference>
<accession>A0A7J8FME7</accession>
<evidence type="ECO:0000313" key="8">
    <source>
        <dbReference type="Proteomes" id="UP000593571"/>
    </source>
</evidence>
<comment type="caution">
    <text evidence="7">The sequence shown here is derived from an EMBL/GenBank/DDBJ whole genome shotgun (WGS) entry which is preliminary data.</text>
</comment>
<dbReference type="GO" id="GO:0031901">
    <property type="term" value="C:early endosome membrane"/>
    <property type="evidence" value="ECO:0007669"/>
    <property type="project" value="TreeGrafter"/>
</dbReference>
<dbReference type="GO" id="GO:0005829">
    <property type="term" value="C:cytosol"/>
    <property type="evidence" value="ECO:0007669"/>
    <property type="project" value="GOC"/>
</dbReference>
<reference evidence="7 8" key="1">
    <citation type="journal article" date="2020" name="Nature">
        <title>Six reference-quality genomes reveal evolution of bat adaptations.</title>
        <authorList>
            <person name="Jebb D."/>
            <person name="Huang Z."/>
            <person name="Pippel M."/>
            <person name="Hughes G.M."/>
            <person name="Lavrichenko K."/>
            <person name="Devanna P."/>
            <person name="Winkler S."/>
            <person name="Jermiin L.S."/>
            <person name="Skirmuntt E.C."/>
            <person name="Katzourakis A."/>
            <person name="Burkitt-Gray L."/>
            <person name="Ray D.A."/>
            <person name="Sullivan K.A.M."/>
            <person name="Roscito J.G."/>
            <person name="Kirilenko B.M."/>
            <person name="Davalos L.M."/>
            <person name="Corthals A.P."/>
            <person name="Power M.L."/>
            <person name="Jones G."/>
            <person name="Ransome R.D."/>
            <person name="Dechmann D.K.N."/>
            <person name="Locatelli A.G."/>
            <person name="Puechmaille S.J."/>
            <person name="Fedrigo O."/>
            <person name="Jarvis E.D."/>
            <person name="Hiller M."/>
            <person name="Vernes S.C."/>
            <person name="Myers E.W."/>
            <person name="Teeling E.C."/>
        </authorList>
    </citation>
    <scope>NUCLEOTIDE SEQUENCE [LARGE SCALE GENOMIC DNA]</scope>
    <source>
        <strain evidence="7">MRouAeg1</strain>
        <tissue evidence="7">Muscle</tissue>
    </source>
</reference>
<dbReference type="InterPro" id="IPR028662">
    <property type="entry name" value="SNX8/Mvp1"/>
</dbReference>
<feature type="domain" description="Sorting nexin 8/Mvp1 BAR" evidence="6">
    <location>
        <begin position="5"/>
        <end position="242"/>
    </location>
</feature>
<evidence type="ECO:0000256" key="1">
    <source>
        <dbReference type="ARBA" id="ARBA00004170"/>
    </source>
</evidence>
<dbReference type="Gene3D" id="1.20.1270.60">
    <property type="entry name" value="Arfaptin homology (AH) domain/BAR domain"/>
    <property type="match status" value="1"/>
</dbReference>
<dbReference type="CDD" id="cd07597">
    <property type="entry name" value="BAR_SNX8"/>
    <property type="match status" value="1"/>
</dbReference>
<evidence type="ECO:0000256" key="5">
    <source>
        <dbReference type="ARBA" id="ARBA00023136"/>
    </source>
</evidence>
<keyword evidence="5" id="KW-0472">Membrane</keyword>
<keyword evidence="3" id="KW-0813">Transport</keyword>
<evidence type="ECO:0000256" key="2">
    <source>
        <dbReference type="ARBA" id="ARBA00010883"/>
    </source>
</evidence>
<protein>
    <submittedName>
        <fullName evidence="7">Sorting nexin 8</fullName>
    </submittedName>
</protein>
<dbReference type="InterPro" id="IPR045734">
    <property type="entry name" value="Snx8_BAR_dom"/>
</dbReference>
<dbReference type="Pfam" id="PF19566">
    <property type="entry name" value="Snx8_BAR_dom"/>
    <property type="match status" value="1"/>
</dbReference>
<sequence>MNCKLATRAKDFLPADIQTQFAVSRELIRNIYNSFYKLRDRAERIASRAIDNAADLLMFGKELSALGSDTTPLPSWAALHSSTWGSLKQALKGLSVEFALLADKAAQQGKKEENDVVEKLNLFLDLLQSYKDLCERHEKGVLHKHQRALHKYSLMRRQMSAAVHSQQPEAVQQLESRIVEQESTVQTTELRHAFSLYCLHQETQLVHACLPLTAHLLGAFVDSQIQGHKEMSKVWDDLKPKLHCLFTGPNST</sequence>
<dbReference type="GO" id="GO:0035091">
    <property type="term" value="F:phosphatidylinositol binding"/>
    <property type="evidence" value="ECO:0007669"/>
    <property type="project" value="InterPro"/>
</dbReference>